<reference evidence="1" key="1">
    <citation type="journal article" date="2015" name="Nature">
        <title>Complex archaea that bridge the gap between prokaryotes and eukaryotes.</title>
        <authorList>
            <person name="Spang A."/>
            <person name="Saw J.H."/>
            <person name="Jorgensen S.L."/>
            <person name="Zaremba-Niedzwiedzka K."/>
            <person name="Martijn J."/>
            <person name="Lind A.E."/>
            <person name="van Eijk R."/>
            <person name="Schleper C."/>
            <person name="Guy L."/>
            <person name="Ettema T.J."/>
        </authorList>
    </citation>
    <scope>NUCLEOTIDE SEQUENCE</scope>
</reference>
<protein>
    <recommendedName>
        <fullName evidence="2">RiboL-PSP-HEPN domain-containing protein</fullName>
    </recommendedName>
</protein>
<evidence type="ECO:0008006" key="2">
    <source>
        <dbReference type="Google" id="ProtNLM"/>
    </source>
</evidence>
<sequence>MKGQKKSCDLLNYKESDLAELMANKMYNKIFDYHKMGFNKFITKLLEEFLELDFHHENLKYGIDIEMLKRFRDIRNCIIHYKGDNFKKDISFRKCHNDIVKYITLVEELIYTIHYPPQASYEFRI</sequence>
<proteinExistence type="predicted"/>
<name>A0A0F9HE03_9ZZZZ</name>
<organism evidence="1">
    <name type="scientific">marine sediment metagenome</name>
    <dbReference type="NCBI Taxonomy" id="412755"/>
    <lineage>
        <taxon>unclassified sequences</taxon>
        <taxon>metagenomes</taxon>
        <taxon>ecological metagenomes</taxon>
    </lineage>
</organism>
<comment type="caution">
    <text evidence="1">The sequence shown here is derived from an EMBL/GenBank/DDBJ whole genome shotgun (WGS) entry which is preliminary data.</text>
</comment>
<dbReference type="EMBL" id="LAZR01015380">
    <property type="protein sequence ID" value="KKM13427.1"/>
    <property type="molecule type" value="Genomic_DNA"/>
</dbReference>
<dbReference type="AlphaFoldDB" id="A0A0F9HE03"/>
<evidence type="ECO:0000313" key="1">
    <source>
        <dbReference type="EMBL" id="KKM13427.1"/>
    </source>
</evidence>
<gene>
    <name evidence="1" type="ORF">LCGC14_1716340</name>
</gene>
<accession>A0A0F9HE03</accession>